<dbReference type="RefSeq" id="WP_091554536.1">
    <property type="nucleotide sequence ID" value="NZ_FNPH01000002.1"/>
</dbReference>
<organism evidence="1 2">
    <name type="scientific">Micromonospora pattaloongensis</name>
    <dbReference type="NCBI Taxonomy" id="405436"/>
    <lineage>
        <taxon>Bacteria</taxon>
        <taxon>Bacillati</taxon>
        <taxon>Actinomycetota</taxon>
        <taxon>Actinomycetes</taxon>
        <taxon>Micromonosporales</taxon>
        <taxon>Micromonosporaceae</taxon>
        <taxon>Micromonospora</taxon>
    </lineage>
</organism>
<protein>
    <submittedName>
        <fullName evidence="1">Uncharacterized protein</fullName>
    </submittedName>
</protein>
<gene>
    <name evidence="1" type="ORF">SAMN05444365_10267</name>
</gene>
<dbReference type="Proteomes" id="UP000242415">
    <property type="component" value="Unassembled WGS sequence"/>
</dbReference>
<proteinExistence type="predicted"/>
<evidence type="ECO:0000313" key="1">
    <source>
        <dbReference type="EMBL" id="SDY37961.1"/>
    </source>
</evidence>
<dbReference type="OrthoDB" id="3392672at2"/>
<dbReference type="AlphaFoldDB" id="A0A1H3JDG0"/>
<sequence length="104" mass="10897">MRNYDPGWSDLQRGLYDESYDIGLSWATDPGTSPDDLQRLLELGDTAETGALAGGELDFGPLVDGVAEATGEGVGRVPADFGDPGFRGFVEGARDGAPDDVYGV</sequence>
<keyword evidence="2" id="KW-1185">Reference proteome</keyword>
<name>A0A1H3JDG0_9ACTN</name>
<dbReference type="EMBL" id="FNPH01000002">
    <property type="protein sequence ID" value="SDY37961.1"/>
    <property type="molecule type" value="Genomic_DNA"/>
</dbReference>
<reference evidence="2" key="1">
    <citation type="submission" date="2016-10" db="EMBL/GenBank/DDBJ databases">
        <authorList>
            <person name="Varghese N."/>
            <person name="Submissions S."/>
        </authorList>
    </citation>
    <scope>NUCLEOTIDE SEQUENCE [LARGE SCALE GENOMIC DNA]</scope>
    <source>
        <strain evidence="2">DSM 45245</strain>
    </source>
</reference>
<accession>A0A1H3JDG0</accession>
<dbReference type="STRING" id="405436.SAMN05444365_10267"/>
<evidence type="ECO:0000313" key="2">
    <source>
        <dbReference type="Proteomes" id="UP000242415"/>
    </source>
</evidence>